<dbReference type="AlphaFoldDB" id="A0A3N1H1Q0"/>
<keyword evidence="2" id="KW-1185">Reference proteome</keyword>
<dbReference type="Proteomes" id="UP000268727">
    <property type="component" value="Unassembled WGS sequence"/>
</dbReference>
<sequence>MLKRLASGVALAAMTGAMVFGGGAAAQATTVPDASCINSDPTGLVNVIVCTINTTVQVPIDLPDSVITIGDVLSGNTIKVLNGAELDAVEVTIKDVIDDVNVEDNLIFKSALVNALNDADIIDDIDVSKVLVDLL</sequence>
<evidence type="ECO:0000313" key="2">
    <source>
        <dbReference type="Proteomes" id="UP000268727"/>
    </source>
</evidence>
<evidence type="ECO:0000313" key="1">
    <source>
        <dbReference type="EMBL" id="ROP36434.1"/>
    </source>
</evidence>
<accession>A0A3N1H1Q0</accession>
<name>A0A3N1H1Q0_9PSEU</name>
<dbReference type="RefSeq" id="WP_148088732.1">
    <property type="nucleotide sequence ID" value="NZ_RJKM01000001.1"/>
</dbReference>
<dbReference type="OrthoDB" id="9842676at2"/>
<organism evidence="1 2">
    <name type="scientific">Saccharothrix texasensis</name>
    <dbReference type="NCBI Taxonomy" id="103734"/>
    <lineage>
        <taxon>Bacteria</taxon>
        <taxon>Bacillati</taxon>
        <taxon>Actinomycetota</taxon>
        <taxon>Actinomycetes</taxon>
        <taxon>Pseudonocardiales</taxon>
        <taxon>Pseudonocardiaceae</taxon>
        <taxon>Saccharothrix</taxon>
    </lineage>
</organism>
<proteinExistence type="predicted"/>
<protein>
    <submittedName>
        <fullName evidence="1">Uncharacterized protein</fullName>
    </submittedName>
</protein>
<comment type="caution">
    <text evidence="1">The sequence shown here is derived from an EMBL/GenBank/DDBJ whole genome shotgun (WGS) entry which is preliminary data.</text>
</comment>
<dbReference type="EMBL" id="RJKM01000001">
    <property type="protein sequence ID" value="ROP36434.1"/>
    <property type="molecule type" value="Genomic_DNA"/>
</dbReference>
<gene>
    <name evidence="1" type="ORF">EDD40_1702</name>
</gene>
<reference evidence="1 2" key="1">
    <citation type="submission" date="2018-11" db="EMBL/GenBank/DDBJ databases">
        <title>Sequencing the genomes of 1000 actinobacteria strains.</title>
        <authorList>
            <person name="Klenk H.-P."/>
        </authorList>
    </citation>
    <scope>NUCLEOTIDE SEQUENCE [LARGE SCALE GENOMIC DNA]</scope>
    <source>
        <strain evidence="1 2">DSM 44231</strain>
    </source>
</reference>